<dbReference type="Proteomes" id="UP000215506">
    <property type="component" value="Unassembled WGS sequence"/>
</dbReference>
<dbReference type="AlphaFoldDB" id="A0A231H006"/>
<comment type="caution">
    <text evidence="1">The sequence shown here is derived from an EMBL/GenBank/DDBJ whole genome shotgun (WGS) entry which is preliminary data.</text>
</comment>
<name>A0A231H006_9NOCA</name>
<dbReference type="InterPro" id="IPR001646">
    <property type="entry name" value="5peptide_repeat"/>
</dbReference>
<dbReference type="Pfam" id="PF13576">
    <property type="entry name" value="Pentapeptide_3"/>
    <property type="match status" value="2"/>
</dbReference>
<reference evidence="1 2" key="1">
    <citation type="submission" date="2017-07" db="EMBL/GenBank/DDBJ databases">
        <title>First draft Genome Sequence of Nocardia cerradoensis isolated from human infection.</title>
        <authorList>
            <person name="Carrasco G."/>
        </authorList>
    </citation>
    <scope>NUCLEOTIDE SEQUENCE [LARGE SCALE GENOMIC DNA]</scope>
    <source>
        <strain evidence="1 2">CNM20130759</strain>
    </source>
</reference>
<evidence type="ECO:0008006" key="3">
    <source>
        <dbReference type="Google" id="ProtNLM"/>
    </source>
</evidence>
<gene>
    <name evidence="1" type="ORF">B7C42_05787</name>
</gene>
<sequence>MVVLVQRRPAPVAAAANPMLDSAANSANYFRRKRFRWPWQLADTFVSAAAQLYVGEGRSQVSAVRTLADIADASASTPRQQCVDVLCGYLRLPRTTGRLGGYDRTVRRTITAVIAEHLRRGGRRSWSRATFDFRNAQLDDADFTDAVFGGPALFEGANLAGVTRFDGATFSADTHFQDAAFDTAWFREAVFTDSARFFGARFARARFDGTTFRGSAQFPLTVFAGEARFHRAAFRGGAYFDSAQFRGNADFGAARFTGPARFDGAAFTVDGSFERARFHDPIPAQQSPADTAGWFTAPAPHEVADRMPVAACR</sequence>
<evidence type="ECO:0000313" key="2">
    <source>
        <dbReference type="Proteomes" id="UP000215506"/>
    </source>
</evidence>
<organism evidence="1 2">
    <name type="scientific">Nocardia cerradoensis</name>
    <dbReference type="NCBI Taxonomy" id="85688"/>
    <lineage>
        <taxon>Bacteria</taxon>
        <taxon>Bacillati</taxon>
        <taxon>Actinomycetota</taxon>
        <taxon>Actinomycetes</taxon>
        <taxon>Mycobacteriales</taxon>
        <taxon>Nocardiaceae</taxon>
        <taxon>Nocardia</taxon>
    </lineage>
</organism>
<dbReference type="EMBL" id="NGAF01000015">
    <property type="protein sequence ID" value="OXR42188.1"/>
    <property type="molecule type" value="Genomic_DNA"/>
</dbReference>
<keyword evidence="2" id="KW-1185">Reference proteome</keyword>
<dbReference type="SUPFAM" id="SSF141571">
    <property type="entry name" value="Pentapeptide repeat-like"/>
    <property type="match status" value="1"/>
</dbReference>
<proteinExistence type="predicted"/>
<dbReference type="RefSeq" id="WP_094027164.1">
    <property type="nucleotide sequence ID" value="NZ_NGAF01000015.1"/>
</dbReference>
<evidence type="ECO:0000313" key="1">
    <source>
        <dbReference type="EMBL" id="OXR42188.1"/>
    </source>
</evidence>
<accession>A0A231H006</accession>
<protein>
    <recommendedName>
        <fullName evidence="3">Pentapeptide repeat-containing protein</fullName>
    </recommendedName>
</protein>
<dbReference type="Gene3D" id="2.160.20.80">
    <property type="entry name" value="E3 ubiquitin-protein ligase SopA"/>
    <property type="match status" value="1"/>
</dbReference>